<dbReference type="GO" id="GO:0004826">
    <property type="term" value="F:phenylalanine-tRNA ligase activity"/>
    <property type="evidence" value="ECO:0007669"/>
    <property type="project" value="UniProtKB-EC"/>
</dbReference>
<evidence type="ECO:0000256" key="15">
    <source>
        <dbReference type="ARBA" id="ARBA00049255"/>
    </source>
</evidence>
<dbReference type="InterPro" id="IPR041616">
    <property type="entry name" value="PheRS_beta_core"/>
</dbReference>
<evidence type="ECO:0000256" key="2">
    <source>
        <dbReference type="ARBA" id="ARBA00004496"/>
    </source>
</evidence>
<keyword evidence="7 17" id="KW-0436">Ligase</keyword>
<evidence type="ECO:0000256" key="4">
    <source>
        <dbReference type="ARBA" id="ARBA00011209"/>
    </source>
</evidence>
<dbReference type="SUPFAM" id="SSF46955">
    <property type="entry name" value="Putative DNA-binding domain"/>
    <property type="match status" value="2"/>
</dbReference>
<dbReference type="PANTHER" id="PTHR10947:SF0">
    <property type="entry name" value="PHENYLALANINE--TRNA LIGASE BETA SUBUNIT"/>
    <property type="match status" value="1"/>
</dbReference>
<evidence type="ECO:0000256" key="11">
    <source>
        <dbReference type="ARBA" id="ARBA00022842"/>
    </source>
</evidence>
<dbReference type="Pfam" id="PF03483">
    <property type="entry name" value="B3_4"/>
    <property type="match status" value="1"/>
</dbReference>
<comment type="subunit">
    <text evidence="4">Tetramer of two alpha and two beta subunits.</text>
</comment>
<evidence type="ECO:0000256" key="9">
    <source>
        <dbReference type="ARBA" id="ARBA00022741"/>
    </source>
</evidence>
<evidence type="ECO:0000256" key="10">
    <source>
        <dbReference type="ARBA" id="ARBA00022840"/>
    </source>
</evidence>
<dbReference type="FunFam" id="3.30.930.10:FF:000059">
    <property type="entry name" value="phenylalanine--tRNA ligase beta subunit"/>
    <property type="match status" value="1"/>
</dbReference>
<dbReference type="InterPro" id="IPR005147">
    <property type="entry name" value="tRNA_synthase_B5-dom"/>
</dbReference>
<protein>
    <recommendedName>
        <fullName evidence="5">phenylalanine--tRNA ligase</fullName>
        <ecNumber evidence="5">6.1.1.20</ecNumber>
    </recommendedName>
    <alternativeName>
        <fullName evidence="14">Phenylalanyl-tRNA synthetase beta subunit</fullName>
    </alternativeName>
</protein>
<dbReference type="GO" id="GO:0005524">
    <property type="term" value="F:ATP binding"/>
    <property type="evidence" value="ECO:0007669"/>
    <property type="project" value="UniProtKB-KW"/>
</dbReference>
<dbReference type="InterPro" id="IPR040659">
    <property type="entry name" value="PhetRS_B1"/>
</dbReference>
<dbReference type="SMART" id="SM00874">
    <property type="entry name" value="B5"/>
    <property type="match status" value="1"/>
</dbReference>
<dbReference type="FunFam" id="3.50.40.10:FF:000002">
    <property type="entry name" value="phenylalanine--tRNA ligase beta subunit"/>
    <property type="match status" value="1"/>
</dbReference>
<dbReference type="EMBL" id="JANBUL010000018">
    <property type="protein sequence ID" value="KAJ2784907.1"/>
    <property type="molecule type" value="Genomic_DNA"/>
</dbReference>
<dbReference type="GO" id="GO:0000287">
    <property type="term" value="F:magnesium ion binding"/>
    <property type="evidence" value="ECO:0007669"/>
    <property type="project" value="InterPro"/>
</dbReference>
<evidence type="ECO:0000256" key="13">
    <source>
        <dbReference type="ARBA" id="ARBA00023146"/>
    </source>
</evidence>
<comment type="cofactor">
    <cofactor evidence="1">
        <name>Mg(2+)</name>
        <dbReference type="ChEBI" id="CHEBI:18420"/>
    </cofactor>
</comment>
<dbReference type="Proteomes" id="UP001140217">
    <property type="component" value="Unassembled WGS sequence"/>
</dbReference>
<dbReference type="Pfam" id="PF18262">
    <property type="entry name" value="PhetRS_B1"/>
    <property type="match status" value="1"/>
</dbReference>
<organism evidence="17 18">
    <name type="scientific">Coemansia javaensis</name>
    <dbReference type="NCBI Taxonomy" id="2761396"/>
    <lineage>
        <taxon>Eukaryota</taxon>
        <taxon>Fungi</taxon>
        <taxon>Fungi incertae sedis</taxon>
        <taxon>Zoopagomycota</taxon>
        <taxon>Kickxellomycotina</taxon>
        <taxon>Kickxellomycetes</taxon>
        <taxon>Kickxellales</taxon>
        <taxon>Kickxellaceae</taxon>
        <taxon>Coemansia</taxon>
    </lineage>
</organism>
<dbReference type="OrthoDB" id="1698572at2759"/>
<evidence type="ECO:0000256" key="3">
    <source>
        <dbReference type="ARBA" id="ARBA00007438"/>
    </source>
</evidence>
<dbReference type="Pfam" id="PF03484">
    <property type="entry name" value="B5"/>
    <property type="match status" value="1"/>
</dbReference>
<evidence type="ECO:0000259" key="16">
    <source>
        <dbReference type="PROSITE" id="PS51483"/>
    </source>
</evidence>
<dbReference type="NCBIfam" id="TIGR00471">
    <property type="entry name" value="pheT_arch"/>
    <property type="match status" value="1"/>
</dbReference>
<dbReference type="InterPro" id="IPR045060">
    <property type="entry name" value="Phe-tRNA-ligase_IIc_bsu"/>
</dbReference>
<keyword evidence="12" id="KW-0648">Protein biosynthesis</keyword>
<evidence type="ECO:0000256" key="14">
    <source>
        <dbReference type="ARBA" id="ARBA00033189"/>
    </source>
</evidence>
<gene>
    <name evidence="17" type="primary">FRS1</name>
    <name evidence="17" type="ORF">H4R18_000832</name>
</gene>
<dbReference type="PANTHER" id="PTHR10947">
    <property type="entry name" value="PHENYLALANYL-TRNA SYNTHETASE BETA CHAIN AND LEUCINE-RICH REPEAT-CONTAINING PROTEIN 47"/>
    <property type="match status" value="1"/>
</dbReference>
<dbReference type="SUPFAM" id="SSF56037">
    <property type="entry name" value="PheT/TilS domain"/>
    <property type="match status" value="1"/>
</dbReference>
<keyword evidence="10" id="KW-0067">ATP-binding</keyword>
<evidence type="ECO:0000256" key="1">
    <source>
        <dbReference type="ARBA" id="ARBA00001946"/>
    </source>
</evidence>
<evidence type="ECO:0000256" key="8">
    <source>
        <dbReference type="ARBA" id="ARBA00022723"/>
    </source>
</evidence>
<accession>A0A9W8HIP0</accession>
<dbReference type="GO" id="GO:0009328">
    <property type="term" value="C:phenylalanine-tRNA ligase complex"/>
    <property type="evidence" value="ECO:0007669"/>
    <property type="project" value="TreeGrafter"/>
</dbReference>
<dbReference type="GO" id="GO:0006432">
    <property type="term" value="P:phenylalanyl-tRNA aminoacylation"/>
    <property type="evidence" value="ECO:0007669"/>
    <property type="project" value="InterPro"/>
</dbReference>
<dbReference type="Gene3D" id="3.50.40.10">
    <property type="entry name" value="Phenylalanyl-trna Synthetase, Chain B, domain 3"/>
    <property type="match status" value="1"/>
</dbReference>
<dbReference type="InterPro" id="IPR004531">
    <property type="entry name" value="Phe-tRNA-synth_IIc_bsu_arc_euk"/>
</dbReference>
<keyword evidence="18" id="KW-1185">Reference proteome</keyword>
<comment type="caution">
    <text evidence="17">The sequence shown here is derived from an EMBL/GenBank/DDBJ whole genome shotgun (WGS) entry which is preliminary data.</text>
</comment>
<dbReference type="InterPro" id="IPR020825">
    <property type="entry name" value="Phe-tRNA_synthase-like_B3/B4"/>
</dbReference>
<sequence>MPTIHIDKEALLEHLGGQFDTAQFRELCFEFGIELEEDSSELETFAPGDRAEFKIDIPANRYDLLCFEGLSRALGVFLGREEAPKYAVVPVAKPQRITVAKECAQVRPYVVGAILRGVTFTKDRYDSFIKLQDKLHANICDERKLVSIGTHDLDTIQGPFTYEALKPEEIKFVPLNQTELMDGHQVMEFYEGDGHIENYLDIIRESPVYPVVYDANRTVMSLPPLINSNHSKITLDTKNVLIEITATDLTKANVVLNIVVTMFSAYCEKPFTVEPMEVVYPDGKSVVYPDLEPVALKTTGKYLNGLIGIQKSSGEIVELLKKMSLAATAEGDEITVLAPPTRPDIMQECDVAEDLAIAFGYNNIPRVQSNEATVGVPLPLNKLSDIVRKEIAMAGWTEVLTLSLCSHKEGYELLRLEDKGDEAVVMKNPETLSNEMCRTLLLPGLLKTVHANRMHANPLKLFEVSDVVVKDGSLERGARNKRHACAIYSSDESKFEIVQGLLDTLMQSLNVVRARATAGYHLVEAENHPMYLPGRAANIVYTDDEGHAVPLGTIGILHPEVLTNFKLKYPISTFEINIEPFL</sequence>
<reference evidence="17" key="1">
    <citation type="submission" date="2022-07" db="EMBL/GenBank/DDBJ databases">
        <title>Phylogenomic reconstructions and comparative analyses of Kickxellomycotina fungi.</title>
        <authorList>
            <person name="Reynolds N.K."/>
            <person name="Stajich J.E."/>
            <person name="Barry K."/>
            <person name="Grigoriev I.V."/>
            <person name="Crous P."/>
            <person name="Smith M.E."/>
        </authorList>
    </citation>
    <scope>NUCLEOTIDE SEQUENCE</scope>
    <source>
        <strain evidence="17">NBRC 105414</strain>
    </source>
</reference>
<keyword evidence="8" id="KW-0479">Metal-binding</keyword>
<evidence type="ECO:0000313" key="18">
    <source>
        <dbReference type="Proteomes" id="UP001140217"/>
    </source>
</evidence>
<dbReference type="SUPFAM" id="SSF55681">
    <property type="entry name" value="Class II aaRS and biotin synthetases"/>
    <property type="match status" value="1"/>
</dbReference>
<evidence type="ECO:0000313" key="17">
    <source>
        <dbReference type="EMBL" id="KAJ2784907.1"/>
    </source>
</evidence>
<proteinExistence type="inferred from homology"/>
<dbReference type="GO" id="GO:0003723">
    <property type="term" value="F:RNA binding"/>
    <property type="evidence" value="ECO:0007669"/>
    <property type="project" value="InterPro"/>
</dbReference>
<dbReference type="AlphaFoldDB" id="A0A9W8HIP0"/>
<comment type="similarity">
    <text evidence="3">Belongs to the phenylalanyl-tRNA synthetase beta subunit family. Type 2 subfamily.</text>
</comment>
<keyword evidence="11" id="KW-0460">Magnesium</keyword>
<evidence type="ECO:0000256" key="12">
    <source>
        <dbReference type="ARBA" id="ARBA00022917"/>
    </source>
</evidence>
<dbReference type="InterPro" id="IPR009061">
    <property type="entry name" value="DNA-bd_dom_put_sf"/>
</dbReference>
<feature type="domain" description="B5" evidence="16">
    <location>
        <begin position="291"/>
        <end position="366"/>
    </location>
</feature>
<dbReference type="SMART" id="SM00873">
    <property type="entry name" value="B3_4"/>
    <property type="match status" value="1"/>
</dbReference>
<evidence type="ECO:0000256" key="6">
    <source>
        <dbReference type="ARBA" id="ARBA00022490"/>
    </source>
</evidence>
<keyword evidence="13" id="KW-0030">Aminoacyl-tRNA synthetase</keyword>
<dbReference type="Pfam" id="PF17759">
    <property type="entry name" value="tRNA_synthFbeta"/>
    <property type="match status" value="1"/>
</dbReference>
<dbReference type="CDD" id="cd00769">
    <property type="entry name" value="PheRS_beta_core"/>
    <property type="match status" value="1"/>
</dbReference>
<name>A0A9W8HIP0_9FUNG</name>
<dbReference type="InterPro" id="IPR005146">
    <property type="entry name" value="B3/B4_tRNA-bd"/>
</dbReference>
<dbReference type="PROSITE" id="PS51483">
    <property type="entry name" value="B5"/>
    <property type="match status" value="1"/>
</dbReference>
<dbReference type="InterPro" id="IPR045864">
    <property type="entry name" value="aa-tRNA-synth_II/BPL/LPL"/>
</dbReference>
<evidence type="ECO:0000256" key="7">
    <source>
        <dbReference type="ARBA" id="ARBA00022598"/>
    </source>
</evidence>
<comment type="catalytic activity">
    <reaction evidence="15">
        <text>tRNA(Phe) + L-phenylalanine + ATP = L-phenylalanyl-tRNA(Phe) + AMP + diphosphate + H(+)</text>
        <dbReference type="Rhea" id="RHEA:19413"/>
        <dbReference type="Rhea" id="RHEA-COMP:9668"/>
        <dbReference type="Rhea" id="RHEA-COMP:9699"/>
        <dbReference type="ChEBI" id="CHEBI:15378"/>
        <dbReference type="ChEBI" id="CHEBI:30616"/>
        <dbReference type="ChEBI" id="CHEBI:33019"/>
        <dbReference type="ChEBI" id="CHEBI:58095"/>
        <dbReference type="ChEBI" id="CHEBI:78442"/>
        <dbReference type="ChEBI" id="CHEBI:78531"/>
        <dbReference type="ChEBI" id="CHEBI:456215"/>
        <dbReference type="EC" id="6.1.1.20"/>
    </reaction>
</comment>
<keyword evidence="6" id="KW-0963">Cytoplasm</keyword>
<dbReference type="Gene3D" id="3.30.56.10">
    <property type="match status" value="2"/>
</dbReference>
<comment type="subcellular location">
    <subcellularLocation>
        <location evidence="2">Cytoplasm</location>
    </subcellularLocation>
</comment>
<evidence type="ECO:0000256" key="5">
    <source>
        <dbReference type="ARBA" id="ARBA00012814"/>
    </source>
</evidence>
<dbReference type="EC" id="6.1.1.20" evidence="5"/>
<keyword evidence="9" id="KW-0547">Nucleotide-binding</keyword>
<dbReference type="Gene3D" id="3.30.930.10">
    <property type="entry name" value="Bira Bifunctional Protein, Domain 2"/>
    <property type="match status" value="1"/>
</dbReference>